<dbReference type="STRING" id="1802067.A2966_04935"/>
<dbReference type="Proteomes" id="UP000176480">
    <property type="component" value="Unassembled WGS sequence"/>
</dbReference>
<reference evidence="1 2" key="1">
    <citation type="journal article" date="2016" name="Nat. Commun.">
        <title>Thousands of microbial genomes shed light on interconnected biogeochemical processes in an aquifer system.</title>
        <authorList>
            <person name="Anantharaman K."/>
            <person name="Brown C.T."/>
            <person name="Hug L.A."/>
            <person name="Sharon I."/>
            <person name="Castelle C.J."/>
            <person name="Probst A.J."/>
            <person name="Thomas B.C."/>
            <person name="Singh A."/>
            <person name="Wilkins M.J."/>
            <person name="Karaoz U."/>
            <person name="Brodie E.L."/>
            <person name="Williams K.H."/>
            <person name="Hubbard S.S."/>
            <person name="Banfield J.F."/>
        </authorList>
    </citation>
    <scope>NUCLEOTIDE SEQUENCE [LARGE SCALE GENOMIC DNA]</scope>
</reference>
<gene>
    <name evidence="1" type="ORF">A2966_04935</name>
</gene>
<sequence>MLPTYERQPLPDREHAPIWILGEYRPPLIIIRDRLEEVHTRPLQRYMSSFYEGLSNGPDSSVADAQFDPQHLSDIYQQIVGLPAGTPLGYGADHDGHLTCSAADFRRLFGDQSKFTITHSARALLFQENGVRMIKKITDPVQTIDNFLAEIAQTLPDKRLTKIVMVGEALEAQVILPWQDLLAGQPEPPEVIDFFREKLSIFDGYPLNLNFGN</sequence>
<dbReference type="AlphaFoldDB" id="A0A1F7J7R8"/>
<protein>
    <submittedName>
        <fullName evidence="1">Uncharacterized protein</fullName>
    </submittedName>
</protein>
<dbReference type="EMBL" id="MGAR01000022">
    <property type="protein sequence ID" value="OGK51641.1"/>
    <property type="molecule type" value="Genomic_DNA"/>
</dbReference>
<organism evidence="1 2">
    <name type="scientific">Candidatus Roizmanbacteria bacterium RIFCSPLOWO2_01_FULL_41_22</name>
    <dbReference type="NCBI Taxonomy" id="1802067"/>
    <lineage>
        <taxon>Bacteria</taxon>
        <taxon>Candidatus Roizmaniibacteriota</taxon>
    </lineage>
</organism>
<name>A0A1F7J7R8_9BACT</name>
<accession>A0A1F7J7R8</accession>
<proteinExistence type="predicted"/>
<comment type="caution">
    <text evidence="1">The sequence shown here is derived from an EMBL/GenBank/DDBJ whole genome shotgun (WGS) entry which is preliminary data.</text>
</comment>
<evidence type="ECO:0000313" key="1">
    <source>
        <dbReference type="EMBL" id="OGK51641.1"/>
    </source>
</evidence>
<evidence type="ECO:0000313" key="2">
    <source>
        <dbReference type="Proteomes" id="UP000176480"/>
    </source>
</evidence>